<dbReference type="Pfam" id="PF05049">
    <property type="entry name" value="IIGP"/>
    <property type="match status" value="1"/>
</dbReference>
<gene>
    <name evidence="6" type="ORF">AB205_0046280</name>
</gene>
<evidence type="ECO:0000313" key="7">
    <source>
        <dbReference type="Proteomes" id="UP000228934"/>
    </source>
</evidence>
<sequence length="216" mass="24678">MDSSTTEQLEKEVTEALKRGDTLGAFEEVKKCLSGVENTPLNVAITGESGSGKSTFINALRGLGDEDEESAQTGVVETTMEPTPYPHPKNKSVTYWDLPGTGTPNFKASEYLDKVQFQRYDFFIIIASERFKENHILLAGEIQKMKKKFYFVRSKIDRDLRDSQERRPKTFNEKELLEKIRQDCFNPLKDNLNNIKSDSVFLVSSFQPEKKIYLVC</sequence>
<evidence type="ECO:0000256" key="4">
    <source>
        <dbReference type="ARBA" id="ARBA00023134"/>
    </source>
</evidence>
<reference evidence="7" key="1">
    <citation type="journal article" date="2017" name="Nat. Commun.">
        <title>The North American bullfrog draft genome provides insight into hormonal regulation of long noncoding RNA.</title>
        <authorList>
            <person name="Hammond S.A."/>
            <person name="Warren R.L."/>
            <person name="Vandervalk B.P."/>
            <person name="Kucuk E."/>
            <person name="Khan H."/>
            <person name="Gibb E.A."/>
            <person name="Pandoh P."/>
            <person name="Kirk H."/>
            <person name="Zhao Y."/>
            <person name="Jones M."/>
            <person name="Mungall A.J."/>
            <person name="Coope R."/>
            <person name="Pleasance S."/>
            <person name="Moore R.A."/>
            <person name="Holt R.A."/>
            <person name="Round J.M."/>
            <person name="Ohora S."/>
            <person name="Walle B.V."/>
            <person name="Veldhoen N."/>
            <person name="Helbing C.C."/>
            <person name="Birol I."/>
        </authorList>
    </citation>
    <scope>NUCLEOTIDE SEQUENCE [LARGE SCALE GENOMIC DNA]</scope>
</reference>
<dbReference type="Proteomes" id="UP000228934">
    <property type="component" value="Unassembled WGS sequence"/>
</dbReference>
<dbReference type="PROSITE" id="PS51716">
    <property type="entry name" value="G_IRG"/>
    <property type="match status" value="1"/>
</dbReference>
<keyword evidence="3" id="KW-0378">Hydrolase</keyword>
<keyword evidence="2" id="KW-0547">Nucleotide-binding</keyword>
<evidence type="ECO:0000313" key="6">
    <source>
        <dbReference type="EMBL" id="PIO14143.1"/>
    </source>
</evidence>
<evidence type="ECO:0000259" key="5">
    <source>
        <dbReference type="PROSITE" id="PS51716"/>
    </source>
</evidence>
<dbReference type="InterPro" id="IPR027417">
    <property type="entry name" value="P-loop_NTPase"/>
</dbReference>
<dbReference type="PANTHER" id="PTHR32341">
    <property type="entry name" value="INTERFERON-INDUCIBLE GTPASE"/>
    <property type="match status" value="1"/>
</dbReference>
<dbReference type="GO" id="GO:0005525">
    <property type="term" value="F:GTP binding"/>
    <property type="evidence" value="ECO:0007669"/>
    <property type="project" value="UniProtKB-KW"/>
</dbReference>
<evidence type="ECO:0000256" key="1">
    <source>
        <dbReference type="ARBA" id="ARBA00005429"/>
    </source>
</evidence>
<dbReference type="SUPFAM" id="SSF52540">
    <property type="entry name" value="P-loop containing nucleoside triphosphate hydrolases"/>
    <property type="match status" value="1"/>
</dbReference>
<dbReference type="Gene3D" id="3.40.50.300">
    <property type="entry name" value="P-loop containing nucleotide triphosphate hydrolases"/>
    <property type="match status" value="1"/>
</dbReference>
<dbReference type="GO" id="GO:0016787">
    <property type="term" value="F:hydrolase activity"/>
    <property type="evidence" value="ECO:0007669"/>
    <property type="project" value="UniProtKB-KW"/>
</dbReference>
<dbReference type="OrthoDB" id="422720at2759"/>
<dbReference type="InterPro" id="IPR007743">
    <property type="entry name" value="Immunity-related_GTPase-like"/>
</dbReference>
<proteinExistence type="inferred from homology"/>
<feature type="domain" description="IRG-type G" evidence="5">
    <location>
        <begin position="39"/>
        <end position="216"/>
    </location>
</feature>
<dbReference type="FunFam" id="3.40.50.300:FF:000541">
    <property type="entry name" value="Immunity related GTPase M"/>
    <property type="match status" value="1"/>
</dbReference>
<keyword evidence="4" id="KW-0342">GTP-binding</keyword>
<dbReference type="InterPro" id="IPR030385">
    <property type="entry name" value="G_IRG_dom"/>
</dbReference>
<name>A0A2G9QGE5_AQUCT</name>
<dbReference type="GO" id="GO:0016020">
    <property type="term" value="C:membrane"/>
    <property type="evidence" value="ECO:0007669"/>
    <property type="project" value="InterPro"/>
</dbReference>
<dbReference type="InterPro" id="IPR051515">
    <property type="entry name" value="IRG"/>
</dbReference>
<evidence type="ECO:0000256" key="3">
    <source>
        <dbReference type="ARBA" id="ARBA00022801"/>
    </source>
</evidence>
<dbReference type="EMBL" id="KZ002239">
    <property type="protein sequence ID" value="PIO14143.1"/>
    <property type="molecule type" value="Genomic_DNA"/>
</dbReference>
<evidence type="ECO:0000256" key="2">
    <source>
        <dbReference type="ARBA" id="ARBA00022741"/>
    </source>
</evidence>
<dbReference type="PANTHER" id="PTHR32341:SF10">
    <property type="entry name" value="INTERFERON-INDUCIBLE GTPASE 5"/>
    <property type="match status" value="1"/>
</dbReference>
<accession>A0A2G9QGE5</accession>
<dbReference type="AlphaFoldDB" id="A0A2G9QGE5"/>
<keyword evidence="7" id="KW-1185">Reference proteome</keyword>
<comment type="similarity">
    <text evidence="1">Belongs to the TRAFAC class dynamin-like GTPase superfamily. IRG family.</text>
</comment>
<organism evidence="6 7">
    <name type="scientific">Aquarana catesbeiana</name>
    <name type="common">American bullfrog</name>
    <name type="synonym">Rana catesbeiana</name>
    <dbReference type="NCBI Taxonomy" id="8400"/>
    <lineage>
        <taxon>Eukaryota</taxon>
        <taxon>Metazoa</taxon>
        <taxon>Chordata</taxon>
        <taxon>Craniata</taxon>
        <taxon>Vertebrata</taxon>
        <taxon>Euteleostomi</taxon>
        <taxon>Amphibia</taxon>
        <taxon>Batrachia</taxon>
        <taxon>Anura</taxon>
        <taxon>Neobatrachia</taxon>
        <taxon>Ranoidea</taxon>
        <taxon>Ranidae</taxon>
        <taxon>Aquarana</taxon>
    </lineage>
</organism>
<protein>
    <recommendedName>
        <fullName evidence="5">IRG-type G domain-containing protein</fullName>
    </recommendedName>
</protein>